<organism evidence="1 2">
    <name type="scientific">Suillus discolor</name>
    <dbReference type="NCBI Taxonomy" id="1912936"/>
    <lineage>
        <taxon>Eukaryota</taxon>
        <taxon>Fungi</taxon>
        <taxon>Dikarya</taxon>
        <taxon>Basidiomycota</taxon>
        <taxon>Agaricomycotina</taxon>
        <taxon>Agaricomycetes</taxon>
        <taxon>Agaricomycetidae</taxon>
        <taxon>Boletales</taxon>
        <taxon>Suillineae</taxon>
        <taxon>Suillaceae</taxon>
        <taxon>Suillus</taxon>
    </lineage>
</organism>
<dbReference type="Proteomes" id="UP000823399">
    <property type="component" value="Unassembled WGS sequence"/>
</dbReference>
<reference evidence="1" key="1">
    <citation type="journal article" date="2020" name="New Phytol.">
        <title>Comparative genomics reveals dynamic genome evolution in host specialist ectomycorrhizal fungi.</title>
        <authorList>
            <person name="Lofgren L.A."/>
            <person name="Nguyen N.H."/>
            <person name="Vilgalys R."/>
            <person name="Ruytinx J."/>
            <person name="Liao H.L."/>
            <person name="Branco S."/>
            <person name="Kuo A."/>
            <person name="LaButti K."/>
            <person name="Lipzen A."/>
            <person name="Andreopoulos W."/>
            <person name="Pangilinan J."/>
            <person name="Riley R."/>
            <person name="Hundley H."/>
            <person name="Na H."/>
            <person name="Barry K."/>
            <person name="Grigoriev I.V."/>
            <person name="Stajich J.E."/>
            <person name="Kennedy P.G."/>
        </authorList>
    </citation>
    <scope>NUCLEOTIDE SEQUENCE</scope>
    <source>
        <strain evidence="1">FC423</strain>
    </source>
</reference>
<dbReference type="EMBL" id="JABBWM010000029">
    <property type="protein sequence ID" value="KAG2108045.1"/>
    <property type="molecule type" value="Genomic_DNA"/>
</dbReference>
<gene>
    <name evidence="1" type="ORF">F5147DRAFT_837232</name>
</gene>
<dbReference type="GeneID" id="64706310"/>
<evidence type="ECO:0000313" key="1">
    <source>
        <dbReference type="EMBL" id="KAG2108045.1"/>
    </source>
</evidence>
<comment type="caution">
    <text evidence="1">The sequence shown here is derived from an EMBL/GenBank/DDBJ whole genome shotgun (WGS) entry which is preliminary data.</text>
</comment>
<dbReference type="Gene3D" id="3.80.10.10">
    <property type="entry name" value="Ribonuclease Inhibitor"/>
    <property type="match status" value="1"/>
</dbReference>
<dbReference type="OrthoDB" id="2621753at2759"/>
<dbReference type="RefSeq" id="XP_041292643.1">
    <property type="nucleotide sequence ID" value="XM_041444051.1"/>
</dbReference>
<dbReference type="AlphaFoldDB" id="A0A9P7JTJ8"/>
<name>A0A9P7JTJ8_9AGAM</name>
<dbReference type="InterPro" id="IPR032675">
    <property type="entry name" value="LRR_dom_sf"/>
</dbReference>
<evidence type="ECO:0008006" key="3">
    <source>
        <dbReference type="Google" id="ProtNLM"/>
    </source>
</evidence>
<sequence length="502" mass="56534">MHQALLIPEVLLEIFSHVTEEPPESSTGVTTGVVSLSQKSLAALATICKAFYEPAMDLLWSEINISESLLGCVTRLHPLIYRGGGLWNWAVGVRPLSVDEAHQFLRHSARIRSLIMLSNRLLHLFSDIPVMLYDFPRLMSLTISTRYLNFLLSHTLHRHHLATVDEDIQPIVTRFAALERLRIFTPDTINAVDSTADALFRISDVVRLCKQLVTLSCPLFDWAAWTHISNLSTLTRVDVGDTLTDATPPSPLERDITNFSPFSNVTALSFLLHGAAYAITVMQRSQFPSLKEFRLDVRVLSSPEAEQLFRALSKCKACETLEKILVYSLRHEHNDPQTNSLSVIPYLLCFTQLRTLDLACYDLCINLDDVILLEAMSAWPHMRNLEIEDSRFDYSPITFRGIFTMLRLCPQLDTLNISIDTTTVDIDPDVEPAQHTSLRILRLNTPGHQIPNAEALAHIIFSCLPRINRVDGYVESKWDEVNMHLKSLKDAALHATGAASNT</sequence>
<accession>A0A9P7JTJ8</accession>
<protein>
    <recommendedName>
        <fullName evidence="3">F-box domain-containing protein</fullName>
    </recommendedName>
</protein>
<proteinExistence type="predicted"/>
<dbReference type="SUPFAM" id="SSF52047">
    <property type="entry name" value="RNI-like"/>
    <property type="match status" value="1"/>
</dbReference>
<evidence type="ECO:0000313" key="2">
    <source>
        <dbReference type="Proteomes" id="UP000823399"/>
    </source>
</evidence>
<keyword evidence="2" id="KW-1185">Reference proteome</keyword>